<name>A0A0C9UP36_SPHS4</name>
<evidence type="ECO:0000259" key="1">
    <source>
        <dbReference type="Pfam" id="PF14616"/>
    </source>
</evidence>
<organism evidence="2 3">
    <name type="scientific">Sphaerobolus stellatus (strain SS14)</name>
    <dbReference type="NCBI Taxonomy" id="990650"/>
    <lineage>
        <taxon>Eukaryota</taxon>
        <taxon>Fungi</taxon>
        <taxon>Dikarya</taxon>
        <taxon>Basidiomycota</taxon>
        <taxon>Agaricomycotina</taxon>
        <taxon>Agaricomycetes</taxon>
        <taxon>Phallomycetidae</taxon>
        <taxon>Geastrales</taxon>
        <taxon>Sphaerobolaceae</taxon>
        <taxon>Sphaerobolus</taxon>
    </lineage>
</organism>
<dbReference type="HOGENOM" id="CLU_154975_0_0_1"/>
<evidence type="ECO:0000313" key="3">
    <source>
        <dbReference type="Proteomes" id="UP000054279"/>
    </source>
</evidence>
<dbReference type="Proteomes" id="UP000054279">
    <property type="component" value="Unassembled WGS sequence"/>
</dbReference>
<dbReference type="OrthoDB" id="5595379at2759"/>
<evidence type="ECO:0000313" key="2">
    <source>
        <dbReference type="EMBL" id="KIJ44733.1"/>
    </source>
</evidence>
<dbReference type="Pfam" id="PF14616">
    <property type="entry name" value="Rua1_C"/>
    <property type="match status" value="1"/>
</dbReference>
<keyword evidence="3" id="KW-1185">Reference proteome</keyword>
<protein>
    <recommendedName>
        <fullName evidence="1">Transcription regulator Rua1 C-terminal domain-containing protein</fullName>
    </recommendedName>
</protein>
<dbReference type="AlphaFoldDB" id="A0A0C9UP36"/>
<reference evidence="2 3" key="1">
    <citation type="submission" date="2014-06" db="EMBL/GenBank/DDBJ databases">
        <title>Evolutionary Origins and Diversification of the Mycorrhizal Mutualists.</title>
        <authorList>
            <consortium name="DOE Joint Genome Institute"/>
            <consortium name="Mycorrhizal Genomics Consortium"/>
            <person name="Kohler A."/>
            <person name="Kuo A."/>
            <person name="Nagy L.G."/>
            <person name="Floudas D."/>
            <person name="Copeland A."/>
            <person name="Barry K.W."/>
            <person name="Cichocki N."/>
            <person name="Veneault-Fourrey C."/>
            <person name="LaButti K."/>
            <person name="Lindquist E.A."/>
            <person name="Lipzen A."/>
            <person name="Lundell T."/>
            <person name="Morin E."/>
            <person name="Murat C."/>
            <person name="Riley R."/>
            <person name="Ohm R."/>
            <person name="Sun H."/>
            <person name="Tunlid A."/>
            <person name="Henrissat B."/>
            <person name="Grigoriev I.V."/>
            <person name="Hibbett D.S."/>
            <person name="Martin F."/>
        </authorList>
    </citation>
    <scope>NUCLEOTIDE SEQUENCE [LARGE SCALE GENOMIC DNA]</scope>
    <source>
        <strain evidence="2 3">SS14</strain>
    </source>
</reference>
<dbReference type="EMBL" id="KN837115">
    <property type="protein sequence ID" value="KIJ44733.1"/>
    <property type="molecule type" value="Genomic_DNA"/>
</dbReference>
<sequence>VSFNSGISASRFLPFSPPVSQRTIPVPRPQSNEKSEILQGKCHNCKQWIPLEGCKIGELKVKELFWWKHAAGCHKDSSLQGEVDIFMEDEAYTRLLEYERGQGVNQGVNGGAEAAV</sequence>
<accession>A0A0C9UP36</accession>
<feature type="non-terminal residue" evidence="2">
    <location>
        <position position="1"/>
    </location>
</feature>
<dbReference type="InterPro" id="IPR028012">
    <property type="entry name" value="Rua1_C"/>
</dbReference>
<gene>
    <name evidence="2" type="ORF">M422DRAFT_167779</name>
</gene>
<proteinExistence type="predicted"/>
<dbReference type="PANTHER" id="PTHR28125:SF2">
    <property type="entry name" value="MEIOTIC EXPRESSION UP-REGULATED PROTEIN 26"/>
    <property type="match status" value="1"/>
</dbReference>
<dbReference type="PANTHER" id="PTHR28125">
    <property type="entry name" value="MEIOTIC EXPRESSION UP-REGULATED PROTEIN 26"/>
    <property type="match status" value="1"/>
</dbReference>
<feature type="domain" description="Transcription regulator Rua1 C-terminal" evidence="1">
    <location>
        <begin position="2"/>
        <end position="74"/>
    </location>
</feature>